<dbReference type="SUPFAM" id="SSF52540">
    <property type="entry name" value="P-loop containing nucleoside triphosphate hydrolases"/>
    <property type="match status" value="1"/>
</dbReference>
<accession>A0A7W6M5C0</accession>
<evidence type="ECO:0000313" key="3">
    <source>
        <dbReference type="EMBL" id="MBB4172755.1"/>
    </source>
</evidence>
<dbReference type="GO" id="GO:0016740">
    <property type="term" value="F:transferase activity"/>
    <property type="evidence" value="ECO:0007669"/>
    <property type="project" value="UniProtKB-KW"/>
</dbReference>
<evidence type="ECO:0000256" key="1">
    <source>
        <dbReference type="SAM" id="MobiDB-lite"/>
    </source>
</evidence>
<dbReference type="RefSeq" id="WP_025055159.1">
    <property type="nucleotide sequence ID" value="NZ_JACIFU010000001.1"/>
</dbReference>
<keyword evidence="4" id="KW-1185">Reference proteome</keyword>
<proteinExistence type="predicted"/>
<dbReference type="AlphaFoldDB" id="A0A7W6M5C0"/>
<dbReference type="EMBL" id="JACIFU010000001">
    <property type="protein sequence ID" value="MBB4172755.1"/>
    <property type="molecule type" value="Genomic_DNA"/>
</dbReference>
<dbReference type="InterPro" id="IPR024628">
    <property type="entry name" value="Sulfotransferase_Stf0_dom"/>
</dbReference>
<gene>
    <name evidence="3" type="ORF">GGR93_000516</name>
</gene>
<dbReference type="Pfam" id="PF09037">
    <property type="entry name" value="Sulphotransf"/>
    <property type="match status" value="1"/>
</dbReference>
<feature type="domain" description="Sulphotransferase Stf0" evidence="2">
    <location>
        <begin position="86"/>
        <end position="252"/>
    </location>
</feature>
<keyword evidence="3" id="KW-0808">Transferase</keyword>
<feature type="region of interest" description="Disordered" evidence="1">
    <location>
        <begin position="273"/>
        <end position="294"/>
    </location>
</feature>
<evidence type="ECO:0000259" key="2">
    <source>
        <dbReference type="Pfam" id="PF09037"/>
    </source>
</evidence>
<evidence type="ECO:0000313" key="4">
    <source>
        <dbReference type="Proteomes" id="UP000565745"/>
    </source>
</evidence>
<reference evidence="3 4" key="1">
    <citation type="submission" date="2020-08" db="EMBL/GenBank/DDBJ databases">
        <title>Genomic Encyclopedia of Type Strains, Phase IV (KMG-IV): sequencing the most valuable type-strain genomes for metagenomic binning, comparative biology and taxonomic classification.</title>
        <authorList>
            <person name="Goeker M."/>
        </authorList>
    </citation>
    <scope>NUCLEOTIDE SEQUENCE [LARGE SCALE GENOMIC DNA]</scope>
    <source>
        <strain evidence="3 4">DSM 101015</strain>
    </source>
</reference>
<name>A0A7W6M5C0_9RHOB</name>
<sequence>MSEYFQDKETLNRERFAKDMMLPPAKIRYIMYFTPRSGSSWVTDIATRTKRLSNPGECYNPSFMPNMSKALNAANMREYQDILERRRNTNNVYGFQITYHQLKRVFGSDEAFIEMFPVDDWHSFWLIRENIVAQAISLFKMQQTQISHAPQTSDEELASKDSGFAYDGDEIKRWLSHILFAEQKNEELFENQGIKPFRLSYEQNTSIRPNRVLNTMGRHIGIPHMRMPLIESGHKRIATSINDVYAERFREEYADFVKEVDEKRQKTLSLIDNYRPVPGNNKLKNKPSQRNTTN</sequence>
<protein>
    <submittedName>
        <fullName evidence="3">LPS sulfotransferase NodH</fullName>
    </submittedName>
</protein>
<dbReference type="InterPro" id="IPR027417">
    <property type="entry name" value="P-loop_NTPase"/>
</dbReference>
<comment type="caution">
    <text evidence="3">The sequence shown here is derived from an EMBL/GenBank/DDBJ whole genome shotgun (WGS) entry which is preliminary data.</text>
</comment>
<dbReference type="Gene3D" id="3.40.50.300">
    <property type="entry name" value="P-loop containing nucleotide triphosphate hydrolases"/>
    <property type="match status" value="1"/>
</dbReference>
<dbReference type="OrthoDB" id="7855004at2"/>
<organism evidence="3 4">
    <name type="scientific">Sulfitobacter noctilucicola</name>
    <dbReference type="NCBI Taxonomy" id="1342301"/>
    <lineage>
        <taxon>Bacteria</taxon>
        <taxon>Pseudomonadati</taxon>
        <taxon>Pseudomonadota</taxon>
        <taxon>Alphaproteobacteria</taxon>
        <taxon>Rhodobacterales</taxon>
        <taxon>Roseobacteraceae</taxon>
        <taxon>Sulfitobacter</taxon>
    </lineage>
</organism>
<dbReference type="Proteomes" id="UP000565745">
    <property type="component" value="Unassembled WGS sequence"/>
</dbReference>